<accession>A0A8C3XL81</accession>
<dbReference type="GO" id="GO:0042157">
    <property type="term" value="P:lipoprotein metabolic process"/>
    <property type="evidence" value="ECO:0007669"/>
    <property type="project" value="InterPro"/>
</dbReference>
<feature type="region of interest" description="Disordered" evidence="1">
    <location>
        <begin position="49"/>
        <end position="96"/>
    </location>
</feature>
<dbReference type="AlphaFoldDB" id="A0A8C3XL81"/>
<evidence type="ECO:0000313" key="4">
    <source>
        <dbReference type="Proteomes" id="UP000694403"/>
    </source>
</evidence>
<feature type="signal peptide" evidence="2">
    <location>
        <begin position="1"/>
        <end position="25"/>
    </location>
</feature>
<dbReference type="InterPro" id="IPR038195">
    <property type="entry name" value="Apo_CIII_sf"/>
</dbReference>
<dbReference type="Ensembl" id="ENSCSRT00000007810.1">
    <property type="protein sequence ID" value="ENSCSRP00000007572.1"/>
    <property type="gene ID" value="ENSCSRG00000005578.1"/>
</dbReference>
<sequence length="96" mass="10289">SKPLILFVALLCTLSSLSTSPLTWGKYVQHVAQTAKDALSKVQEFEVAQQARGVGTRQSSPSEDTKYPMSRPGLTGPWTDGPSATPGQDGGSWRCH</sequence>
<keyword evidence="4" id="KW-1185">Reference proteome</keyword>
<dbReference type="Pfam" id="PF05778">
    <property type="entry name" value="Apo-CIII"/>
    <property type="match status" value="1"/>
</dbReference>
<evidence type="ECO:0000313" key="3">
    <source>
        <dbReference type="Ensembl" id="ENSCSRP00000007572.1"/>
    </source>
</evidence>
<keyword evidence="2" id="KW-0732">Signal</keyword>
<evidence type="ECO:0000256" key="1">
    <source>
        <dbReference type="SAM" id="MobiDB-lite"/>
    </source>
</evidence>
<protein>
    <submittedName>
        <fullName evidence="3">Uncharacterized protein</fullName>
    </submittedName>
</protein>
<evidence type="ECO:0000256" key="2">
    <source>
        <dbReference type="SAM" id="SignalP"/>
    </source>
</evidence>
<reference evidence="3" key="2">
    <citation type="submission" date="2025-09" db="UniProtKB">
        <authorList>
            <consortium name="Ensembl"/>
        </authorList>
    </citation>
    <scope>IDENTIFICATION</scope>
</reference>
<reference evidence="3" key="1">
    <citation type="submission" date="2025-08" db="UniProtKB">
        <authorList>
            <consortium name="Ensembl"/>
        </authorList>
    </citation>
    <scope>IDENTIFICATION</scope>
</reference>
<dbReference type="GO" id="GO:0008289">
    <property type="term" value="F:lipid binding"/>
    <property type="evidence" value="ECO:0007669"/>
    <property type="project" value="InterPro"/>
</dbReference>
<organism evidence="3 4">
    <name type="scientific">Chelydra serpentina</name>
    <name type="common">Snapping turtle</name>
    <name type="synonym">Testudo serpentina</name>
    <dbReference type="NCBI Taxonomy" id="8475"/>
    <lineage>
        <taxon>Eukaryota</taxon>
        <taxon>Metazoa</taxon>
        <taxon>Chordata</taxon>
        <taxon>Craniata</taxon>
        <taxon>Vertebrata</taxon>
        <taxon>Euteleostomi</taxon>
        <taxon>Archelosauria</taxon>
        <taxon>Testudinata</taxon>
        <taxon>Testudines</taxon>
        <taxon>Cryptodira</taxon>
        <taxon>Durocryptodira</taxon>
        <taxon>Americhelydia</taxon>
        <taxon>Chelydroidea</taxon>
        <taxon>Chelydridae</taxon>
        <taxon>Chelydra</taxon>
    </lineage>
</organism>
<dbReference type="GO" id="GO:0005576">
    <property type="term" value="C:extracellular region"/>
    <property type="evidence" value="ECO:0007669"/>
    <property type="project" value="InterPro"/>
</dbReference>
<dbReference type="GO" id="GO:0006869">
    <property type="term" value="P:lipid transport"/>
    <property type="evidence" value="ECO:0007669"/>
    <property type="project" value="InterPro"/>
</dbReference>
<dbReference type="InterPro" id="IPR008403">
    <property type="entry name" value="Apo-CIII"/>
</dbReference>
<name>A0A8C3XL81_CHESE</name>
<dbReference type="Proteomes" id="UP000694403">
    <property type="component" value="Unplaced"/>
</dbReference>
<proteinExistence type="predicted"/>
<dbReference type="Gene3D" id="6.10.90.10">
    <property type="entry name" value="Apolipoprotein CIII"/>
    <property type="match status" value="1"/>
</dbReference>
<feature type="chain" id="PRO_5034330418" evidence="2">
    <location>
        <begin position="26"/>
        <end position="96"/>
    </location>
</feature>